<reference evidence="3 4" key="1">
    <citation type="submission" date="2020-03" db="EMBL/GenBank/DDBJ databases">
        <title>Draft Genome Sequence of Cudoniella acicularis.</title>
        <authorList>
            <person name="Buettner E."/>
            <person name="Kellner H."/>
        </authorList>
    </citation>
    <scope>NUCLEOTIDE SEQUENCE [LARGE SCALE GENOMIC DNA]</scope>
    <source>
        <strain evidence="3 4">DSM 108380</strain>
    </source>
</reference>
<dbReference type="PANTHER" id="PTHR24305">
    <property type="entry name" value="CYTOCHROME P450"/>
    <property type="match status" value="1"/>
</dbReference>
<dbReference type="InterPro" id="IPR002401">
    <property type="entry name" value="Cyt_P450_E_grp-I"/>
</dbReference>
<dbReference type="PRINTS" id="PR00385">
    <property type="entry name" value="P450"/>
</dbReference>
<evidence type="ECO:0000313" key="3">
    <source>
        <dbReference type="EMBL" id="KAF4634721.1"/>
    </source>
</evidence>
<sequence length="474" mass="54613">MSSLAFLFDRAVSTLRQYPITISTVVVFFLVAYTLIARRFFHLRNIPGPWWACYTRIWLLKTLASEDSPNRYIETNRKYGPLARIGPNHLITTDPEAFRRILAARTNYQRGRWFDSLRLDPHNANLISEREWPRHNRLRQQMAPGYDGKDIKDFEIGIDENLQQWIQYIEEHGVTHPGQPVKEFEIGRSIQYLVTDMICRLCFGRALGFIENHTDRHEFLQTLEQRLPIVEKFSIYTEVSTLISFISNIPWVNKVLPSAEDKNGIGRIIGICREIIDERLSPESQAKPPKNDMLDSFLKHGLSRREAELEMTISLFAGSDTTATSIRAILLHIMSNPLIYARLRQEIDDGIAEGTISTPALEEQVRKLPYLQACIREGLRIFPPITYLRERVTPPQGDILSGHFIPGGVNIGFNLPGLLLNPVFEPDARTFRPERWLETEPEKLRKMERVMDLVFGWGSTRCLGIRMANANQSL</sequence>
<dbReference type="GO" id="GO:0004497">
    <property type="term" value="F:monooxygenase activity"/>
    <property type="evidence" value="ECO:0007669"/>
    <property type="project" value="InterPro"/>
</dbReference>
<evidence type="ECO:0008006" key="5">
    <source>
        <dbReference type="Google" id="ProtNLM"/>
    </source>
</evidence>
<keyword evidence="1" id="KW-0349">Heme</keyword>
<dbReference type="Pfam" id="PF00067">
    <property type="entry name" value="p450"/>
    <property type="match status" value="1"/>
</dbReference>
<feature type="transmembrane region" description="Helical" evidence="2">
    <location>
        <begin position="20"/>
        <end position="37"/>
    </location>
</feature>
<dbReference type="OrthoDB" id="1470350at2759"/>
<dbReference type="GO" id="GO:0020037">
    <property type="term" value="F:heme binding"/>
    <property type="evidence" value="ECO:0007669"/>
    <property type="project" value="InterPro"/>
</dbReference>
<dbReference type="GO" id="GO:0005506">
    <property type="term" value="F:iron ion binding"/>
    <property type="evidence" value="ECO:0007669"/>
    <property type="project" value="InterPro"/>
</dbReference>
<evidence type="ECO:0000313" key="4">
    <source>
        <dbReference type="Proteomes" id="UP000566819"/>
    </source>
</evidence>
<protein>
    <recommendedName>
        <fullName evidence="5">Cytochrome P450</fullName>
    </recommendedName>
</protein>
<gene>
    <name evidence="3" type="ORF">G7Y89_g3383</name>
</gene>
<name>A0A8H4W609_9HELO</name>
<dbReference type="AlphaFoldDB" id="A0A8H4W609"/>
<dbReference type="InterPro" id="IPR001128">
    <property type="entry name" value="Cyt_P450"/>
</dbReference>
<keyword evidence="1" id="KW-0479">Metal-binding</keyword>
<comment type="caution">
    <text evidence="3">The sequence shown here is derived from an EMBL/GenBank/DDBJ whole genome shotgun (WGS) entry which is preliminary data.</text>
</comment>
<dbReference type="SUPFAM" id="SSF48264">
    <property type="entry name" value="Cytochrome P450"/>
    <property type="match status" value="1"/>
</dbReference>
<dbReference type="Gene3D" id="1.10.630.10">
    <property type="entry name" value="Cytochrome P450"/>
    <property type="match status" value="1"/>
</dbReference>
<dbReference type="GO" id="GO:0016705">
    <property type="term" value="F:oxidoreductase activity, acting on paired donors, with incorporation or reduction of molecular oxygen"/>
    <property type="evidence" value="ECO:0007669"/>
    <property type="project" value="InterPro"/>
</dbReference>
<proteinExistence type="predicted"/>
<organism evidence="3 4">
    <name type="scientific">Cudoniella acicularis</name>
    <dbReference type="NCBI Taxonomy" id="354080"/>
    <lineage>
        <taxon>Eukaryota</taxon>
        <taxon>Fungi</taxon>
        <taxon>Dikarya</taxon>
        <taxon>Ascomycota</taxon>
        <taxon>Pezizomycotina</taxon>
        <taxon>Leotiomycetes</taxon>
        <taxon>Helotiales</taxon>
        <taxon>Tricladiaceae</taxon>
        <taxon>Cudoniella</taxon>
    </lineage>
</organism>
<evidence type="ECO:0000256" key="1">
    <source>
        <dbReference type="PIRSR" id="PIRSR602401-1"/>
    </source>
</evidence>
<dbReference type="CDD" id="cd11060">
    <property type="entry name" value="CYP57A1-like"/>
    <property type="match status" value="1"/>
</dbReference>
<dbReference type="InterPro" id="IPR050121">
    <property type="entry name" value="Cytochrome_P450_monoxygenase"/>
</dbReference>
<dbReference type="PANTHER" id="PTHR24305:SF168">
    <property type="entry name" value="P450, PUTATIVE (EUROFUNG)-RELATED"/>
    <property type="match status" value="1"/>
</dbReference>
<feature type="binding site" description="axial binding residue" evidence="1">
    <location>
        <position position="462"/>
    </location>
    <ligand>
        <name>heme</name>
        <dbReference type="ChEBI" id="CHEBI:30413"/>
    </ligand>
    <ligandPart>
        <name>Fe</name>
        <dbReference type="ChEBI" id="CHEBI:18248"/>
    </ligandPart>
</feature>
<dbReference type="EMBL" id="JAAMPI010000164">
    <property type="protein sequence ID" value="KAF4634721.1"/>
    <property type="molecule type" value="Genomic_DNA"/>
</dbReference>
<keyword evidence="1" id="KW-0408">Iron</keyword>
<keyword evidence="2" id="KW-1133">Transmembrane helix</keyword>
<keyword evidence="2" id="KW-0472">Membrane</keyword>
<evidence type="ECO:0000256" key="2">
    <source>
        <dbReference type="SAM" id="Phobius"/>
    </source>
</evidence>
<keyword evidence="2" id="KW-0812">Transmembrane</keyword>
<comment type="cofactor">
    <cofactor evidence="1">
        <name>heme</name>
        <dbReference type="ChEBI" id="CHEBI:30413"/>
    </cofactor>
</comment>
<accession>A0A8H4W609</accession>
<dbReference type="Proteomes" id="UP000566819">
    <property type="component" value="Unassembled WGS sequence"/>
</dbReference>
<dbReference type="InterPro" id="IPR036396">
    <property type="entry name" value="Cyt_P450_sf"/>
</dbReference>
<keyword evidence="4" id="KW-1185">Reference proteome</keyword>
<dbReference type="PRINTS" id="PR00463">
    <property type="entry name" value="EP450I"/>
</dbReference>